<evidence type="ECO:0000313" key="3">
    <source>
        <dbReference type="Proteomes" id="UP000002640"/>
    </source>
</evidence>
<evidence type="ECO:0000313" key="2">
    <source>
        <dbReference type="EMBL" id="EGZ30700.1"/>
    </source>
</evidence>
<sequence>MKWMPVKRILRYLRGTTSLILLSVSAQSEAGDKSDAKSVSDAVLELNGMVSAWSSEKQAFTWMSDNWCETTAVMPSHVQFEIHNSEPIARRIMLFCFMAVSSPSGLDSTWRAYT</sequence>
<feature type="chain" id="PRO_5003471474" evidence="1">
    <location>
        <begin position="31"/>
        <end position="114"/>
    </location>
</feature>
<gene>
    <name evidence="2" type="ORF">PHYSODRAFT_324023</name>
</gene>
<feature type="signal peptide" evidence="1">
    <location>
        <begin position="1"/>
        <end position="30"/>
    </location>
</feature>
<proteinExistence type="predicted"/>
<dbReference type="GeneID" id="20645051"/>
<keyword evidence="1" id="KW-0732">Signal</keyword>
<protein>
    <submittedName>
        <fullName evidence="2">Uncharacterized protein</fullName>
    </submittedName>
</protein>
<organism evidence="2 3">
    <name type="scientific">Phytophthora sojae (strain P6497)</name>
    <name type="common">Soybean stem and root rot agent</name>
    <name type="synonym">Phytophthora megasperma f. sp. glycines</name>
    <dbReference type="NCBI Taxonomy" id="1094619"/>
    <lineage>
        <taxon>Eukaryota</taxon>
        <taxon>Sar</taxon>
        <taxon>Stramenopiles</taxon>
        <taxon>Oomycota</taxon>
        <taxon>Peronosporomycetes</taxon>
        <taxon>Peronosporales</taxon>
        <taxon>Peronosporaceae</taxon>
        <taxon>Phytophthora</taxon>
    </lineage>
</organism>
<dbReference type="InParanoid" id="G4YR20"/>
<evidence type="ECO:0000256" key="1">
    <source>
        <dbReference type="SAM" id="SignalP"/>
    </source>
</evidence>
<dbReference type="AlphaFoldDB" id="G4YR20"/>
<keyword evidence="3" id="KW-1185">Reference proteome</keyword>
<name>G4YR20_PHYSP</name>
<dbReference type="KEGG" id="psoj:PHYSODRAFT_324023"/>
<reference evidence="2 3" key="1">
    <citation type="journal article" date="2006" name="Science">
        <title>Phytophthora genome sequences uncover evolutionary origins and mechanisms of pathogenesis.</title>
        <authorList>
            <person name="Tyler B.M."/>
            <person name="Tripathy S."/>
            <person name="Zhang X."/>
            <person name="Dehal P."/>
            <person name="Jiang R.H."/>
            <person name="Aerts A."/>
            <person name="Arredondo F.D."/>
            <person name="Baxter L."/>
            <person name="Bensasson D."/>
            <person name="Beynon J.L."/>
            <person name="Chapman J."/>
            <person name="Damasceno C.M."/>
            <person name="Dorrance A.E."/>
            <person name="Dou D."/>
            <person name="Dickerman A.W."/>
            <person name="Dubchak I.L."/>
            <person name="Garbelotto M."/>
            <person name="Gijzen M."/>
            <person name="Gordon S.G."/>
            <person name="Govers F."/>
            <person name="Grunwald N.J."/>
            <person name="Huang W."/>
            <person name="Ivors K.L."/>
            <person name="Jones R.W."/>
            <person name="Kamoun S."/>
            <person name="Krampis K."/>
            <person name="Lamour K.H."/>
            <person name="Lee M.K."/>
            <person name="McDonald W.H."/>
            <person name="Medina M."/>
            <person name="Meijer H.J."/>
            <person name="Nordberg E.K."/>
            <person name="Maclean D.J."/>
            <person name="Ospina-Giraldo M.D."/>
            <person name="Morris P.F."/>
            <person name="Phuntumart V."/>
            <person name="Putnam N.H."/>
            <person name="Rash S."/>
            <person name="Rose J.K."/>
            <person name="Sakihama Y."/>
            <person name="Salamov A.A."/>
            <person name="Savidor A."/>
            <person name="Scheuring C.F."/>
            <person name="Smith B.M."/>
            <person name="Sobral B.W."/>
            <person name="Terry A."/>
            <person name="Torto-Alalibo T.A."/>
            <person name="Win J."/>
            <person name="Xu Z."/>
            <person name="Zhang H."/>
            <person name="Grigoriev I.V."/>
            <person name="Rokhsar D.S."/>
            <person name="Boore J.L."/>
        </authorList>
    </citation>
    <scope>NUCLEOTIDE SEQUENCE [LARGE SCALE GENOMIC DNA]</scope>
    <source>
        <strain evidence="2 3">P6497</strain>
    </source>
</reference>
<dbReference type="EMBL" id="JH159151">
    <property type="protein sequence ID" value="EGZ30700.1"/>
    <property type="molecule type" value="Genomic_DNA"/>
</dbReference>
<dbReference type="Proteomes" id="UP000002640">
    <property type="component" value="Unassembled WGS sequence"/>
</dbReference>
<dbReference type="RefSeq" id="XP_009517975.1">
    <property type="nucleotide sequence ID" value="XM_009519680.1"/>
</dbReference>
<accession>G4YR20</accession>